<protein>
    <recommendedName>
        <fullName evidence="4">PBP domain-containing protein</fullName>
    </recommendedName>
</protein>
<dbReference type="PANTHER" id="PTHR30570:SF1">
    <property type="entry name" value="PHOSPHATE-BINDING PROTEIN PSTS"/>
    <property type="match status" value="1"/>
</dbReference>
<proteinExistence type="inferred from homology"/>
<evidence type="ECO:0000256" key="1">
    <source>
        <dbReference type="ARBA" id="ARBA00008725"/>
    </source>
</evidence>
<dbReference type="RefSeq" id="WP_153404350.1">
    <property type="nucleotide sequence ID" value="NZ_ML762432.1"/>
</dbReference>
<name>A0A7C8KR95_9BACI</name>
<gene>
    <name evidence="2" type="ORF">F9U64_13395</name>
</gene>
<dbReference type="SUPFAM" id="SSF53850">
    <property type="entry name" value="Periplasmic binding protein-like II"/>
    <property type="match status" value="1"/>
</dbReference>
<organism evidence="2 3">
    <name type="scientific">Gracilibacillus oryzae</name>
    <dbReference type="NCBI Taxonomy" id="1672701"/>
    <lineage>
        <taxon>Bacteria</taxon>
        <taxon>Bacillati</taxon>
        <taxon>Bacillota</taxon>
        <taxon>Bacilli</taxon>
        <taxon>Bacillales</taxon>
        <taxon>Bacillaceae</taxon>
        <taxon>Gracilibacillus</taxon>
    </lineage>
</organism>
<reference evidence="2 3" key="1">
    <citation type="submission" date="2019-10" db="EMBL/GenBank/DDBJ databases">
        <title>Gracilibacillus sp. nov. isolated from rice seeds.</title>
        <authorList>
            <person name="He S."/>
        </authorList>
    </citation>
    <scope>NUCLEOTIDE SEQUENCE [LARGE SCALE GENOMIC DNA]</scope>
    <source>
        <strain evidence="2 3">TD8</strain>
    </source>
</reference>
<dbReference type="AlphaFoldDB" id="A0A7C8KR95"/>
<dbReference type="Proteomes" id="UP000480246">
    <property type="component" value="Unassembled WGS sequence"/>
</dbReference>
<sequence>MEEINTKDGEIKHIAINGVDPTKENIQNGSYPVIDEFFAVTAGSNNPNTAPLLDWIQSEQGQKIVEQTGYVPVN</sequence>
<dbReference type="InterPro" id="IPR050811">
    <property type="entry name" value="Phosphate_ABC_transporter"/>
</dbReference>
<accession>A0A7C8KR95</accession>
<comment type="similarity">
    <text evidence="1">Belongs to the PstS family.</text>
</comment>
<dbReference type="PANTHER" id="PTHR30570">
    <property type="entry name" value="PERIPLASMIC PHOSPHATE BINDING COMPONENT OF PHOSPHATE ABC TRANSPORTER"/>
    <property type="match status" value="1"/>
</dbReference>
<evidence type="ECO:0000313" key="3">
    <source>
        <dbReference type="Proteomes" id="UP000480246"/>
    </source>
</evidence>
<evidence type="ECO:0008006" key="4">
    <source>
        <dbReference type="Google" id="ProtNLM"/>
    </source>
</evidence>
<dbReference type="Gene3D" id="3.40.190.10">
    <property type="entry name" value="Periplasmic binding protein-like II"/>
    <property type="match status" value="1"/>
</dbReference>
<dbReference type="EMBL" id="WEID01000067">
    <property type="protein sequence ID" value="KAB8131313.1"/>
    <property type="molecule type" value="Genomic_DNA"/>
</dbReference>
<dbReference type="OrthoDB" id="9790048at2"/>
<comment type="caution">
    <text evidence="2">The sequence shown here is derived from an EMBL/GenBank/DDBJ whole genome shotgun (WGS) entry which is preliminary data.</text>
</comment>
<evidence type="ECO:0000313" key="2">
    <source>
        <dbReference type="EMBL" id="KAB8131313.1"/>
    </source>
</evidence>
<keyword evidence="3" id="KW-1185">Reference proteome</keyword>